<name>A0A1D3KA39_PSEVE</name>
<protein>
    <submittedName>
        <fullName evidence="1">Uncharacterized protein</fullName>
    </submittedName>
</protein>
<evidence type="ECO:0000313" key="2">
    <source>
        <dbReference type="Proteomes" id="UP000245431"/>
    </source>
</evidence>
<sequence>MCEVLLKALGPRPDRQVDFFYIAAQLAQGINDGTLPIGIQALRRVLSLYECTEHGSEGVEPCA</sequence>
<dbReference type="Proteomes" id="UP000245431">
    <property type="component" value="Plasmid PVE_plasmid"/>
</dbReference>
<evidence type="ECO:0000313" key="1">
    <source>
        <dbReference type="EMBL" id="SBW85061.1"/>
    </source>
</evidence>
<dbReference type="AlphaFoldDB" id="A0A1D3KA39"/>
<organism evidence="1 2">
    <name type="scientific">Pseudomonas veronii 1YdBTEX2</name>
    <dbReference type="NCBI Taxonomy" id="1295141"/>
    <lineage>
        <taxon>Bacteria</taxon>
        <taxon>Pseudomonadati</taxon>
        <taxon>Pseudomonadota</taxon>
        <taxon>Gammaproteobacteria</taxon>
        <taxon>Pseudomonadales</taxon>
        <taxon>Pseudomonadaceae</taxon>
        <taxon>Pseudomonas</taxon>
    </lineage>
</organism>
<gene>
    <name evidence="1" type="ORF">PVE_P0016</name>
</gene>
<accession>A0A1D3KA39</accession>
<geneLocation type="plasmid" evidence="2">
    <name>pve_Plasmid</name>
</geneLocation>
<dbReference type="EMBL" id="LT599585">
    <property type="protein sequence ID" value="SBW85061.1"/>
    <property type="molecule type" value="Genomic_DNA"/>
</dbReference>
<reference evidence="2" key="1">
    <citation type="submission" date="2016-07" db="EMBL/GenBank/DDBJ databases">
        <authorList>
            <person name="Florea S."/>
            <person name="Webb J.S."/>
            <person name="Jaromczyk J."/>
            <person name="Schardl C.L."/>
        </authorList>
    </citation>
    <scope>NUCLEOTIDE SEQUENCE [LARGE SCALE GENOMIC DNA]</scope>
    <source>
        <strain evidence="2">1YdBTEX2</strain>
        <plasmid evidence="2">Plasmid pve_Plasmid</plasmid>
    </source>
</reference>
<keyword evidence="1" id="KW-0614">Plasmid</keyword>
<proteinExistence type="predicted"/>